<feature type="transmembrane region" description="Helical" evidence="1">
    <location>
        <begin position="36"/>
        <end position="56"/>
    </location>
</feature>
<dbReference type="AlphaFoldDB" id="A0A6J4UTW0"/>
<keyword evidence="1" id="KW-1133">Transmembrane helix</keyword>
<sequence>MLTDAYSVESYPLPAESLPTKDQVVITSYQSGEALFLPYLCGIVLFLFVMGILLFAGTKRLGIWHLLSFAALLAGFVPAFFYAQYVREFLLYGVSSYPAATLEQVRVAVTTFTSTSPLYAPILFVLGAVCVWRWPWTVLLAPLAHITIYATFPLRPLMAALVGTDVTIDGLAFLWLGIHTVMVTCGILGWLLGREVLETLRYRLEQKSLR</sequence>
<keyword evidence="1" id="KW-0472">Membrane</keyword>
<feature type="transmembrane region" description="Helical" evidence="1">
    <location>
        <begin position="134"/>
        <end position="152"/>
    </location>
</feature>
<feature type="transmembrane region" description="Helical" evidence="1">
    <location>
        <begin position="105"/>
        <end position="127"/>
    </location>
</feature>
<proteinExistence type="predicted"/>
<protein>
    <submittedName>
        <fullName evidence="2">Uncharacterized protein</fullName>
    </submittedName>
</protein>
<name>A0A6J4UTW0_9DEIN</name>
<reference evidence="2" key="1">
    <citation type="submission" date="2020-02" db="EMBL/GenBank/DDBJ databases">
        <authorList>
            <person name="Meier V. D."/>
        </authorList>
    </citation>
    <scope>NUCLEOTIDE SEQUENCE</scope>
    <source>
        <strain evidence="2">AVDCRST_MAG86</strain>
    </source>
</reference>
<keyword evidence="1" id="KW-0812">Transmembrane</keyword>
<evidence type="ECO:0000313" key="2">
    <source>
        <dbReference type="EMBL" id="CAA9560751.1"/>
    </source>
</evidence>
<feature type="transmembrane region" description="Helical" evidence="1">
    <location>
        <begin position="172"/>
        <end position="193"/>
    </location>
</feature>
<accession>A0A6J4UTW0</accession>
<dbReference type="EMBL" id="CADCWP010000040">
    <property type="protein sequence ID" value="CAA9560751.1"/>
    <property type="molecule type" value="Genomic_DNA"/>
</dbReference>
<gene>
    <name evidence="2" type="ORF">AVDCRST_MAG86-598</name>
</gene>
<evidence type="ECO:0000256" key="1">
    <source>
        <dbReference type="SAM" id="Phobius"/>
    </source>
</evidence>
<feature type="transmembrane region" description="Helical" evidence="1">
    <location>
        <begin position="63"/>
        <end position="85"/>
    </location>
</feature>
<organism evidence="2">
    <name type="scientific">uncultured Truepera sp</name>
    <dbReference type="NCBI Taxonomy" id="543023"/>
    <lineage>
        <taxon>Bacteria</taxon>
        <taxon>Thermotogati</taxon>
        <taxon>Deinococcota</taxon>
        <taxon>Deinococci</taxon>
        <taxon>Trueperales</taxon>
        <taxon>Trueperaceae</taxon>
        <taxon>Truepera</taxon>
        <taxon>environmental samples</taxon>
    </lineage>
</organism>